<name>I0GX28_ACTM4</name>
<dbReference type="EMBL" id="AP012319">
    <property type="protein sequence ID" value="BAL85315.1"/>
    <property type="molecule type" value="Genomic_DNA"/>
</dbReference>
<dbReference type="HOGENOM" id="CLU_1567360_0_0_11"/>
<gene>
    <name evidence="1" type="ordered locus">AMIS_950</name>
</gene>
<dbReference type="STRING" id="512565.AMIS_950"/>
<dbReference type="KEGG" id="ams:AMIS_950"/>
<evidence type="ECO:0000313" key="2">
    <source>
        <dbReference type="Proteomes" id="UP000007882"/>
    </source>
</evidence>
<proteinExistence type="predicted"/>
<reference evidence="1 2" key="1">
    <citation type="submission" date="2012-02" db="EMBL/GenBank/DDBJ databases">
        <title>Complete genome sequence of Actinoplanes missouriensis 431 (= NBRC 102363).</title>
        <authorList>
            <person name="Ohnishi Y."/>
            <person name="Ishikawa J."/>
            <person name="Sekine M."/>
            <person name="Hosoyama A."/>
            <person name="Harada T."/>
            <person name="Narita H."/>
            <person name="Hata T."/>
            <person name="Konno Y."/>
            <person name="Tutikane K."/>
            <person name="Fujita N."/>
            <person name="Horinouchi S."/>
            <person name="Hayakawa M."/>
        </authorList>
    </citation>
    <scope>NUCLEOTIDE SEQUENCE [LARGE SCALE GENOMIC DNA]</scope>
    <source>
        <strain evidence="2">ATCC 14538 / DSM 43046 / CBS 188.64 / JCM 3121 / NBRC 102363 / NCIMB 12654 / NRRL B-3342 / UNCC 431</strain>
    </source>
</reference>
<accession>I0GX28</accession>
<evidence type="ECO:0000313" key="1">
    <source>
        <dbReference type="EMBL" id="BAL85315.1"/>
    </source>
</evidence>
<protein>
    <submittedName>
        <fullName evidence="1">Uncharacterized protein</fullName>
    </submittedName>
</protein>
<sequence length="170" mass="17936">MVNLLYRGWQCPGSIVPFRPGGAKDSGFSPASTLDVMEARHDLGKFITELAVAQRGVVLSSGRELLGSESGVQKIAQCRVMVSMRSVAGHRPRSVSRNNRRIDNVGRLTPETGIESSTRIGRDQMAAEALQEAETEVGVAGFGRADAGAVRFAGSLGRSAVPAIDLGLTA</sequence>
<keyword evidence="2" id="KW-1185">Reference proteome</keyword>
<organism evidence="1 2">
    <name type="scientific">Actinoplanes missouriensis (strain ATCC 14538 / DSM 43046 / CBS 188.64 / JCM 3121 / NBRC 102363 / NCIMB 12654 / NRRL B-3342 / UNCC 431)</name>
    <dbReference type="NCBI Taxonomy" id="512565"/>
    <lineage>
        <taxon>Bacteria</taxon>
        <taxon>Bacillati</taxon>
        <taxon>Actinomycetota</taxon>
        <taxon>Actinomycetes</taxon>
        <taxon>Micromonosporales</taxon>
        <taxon>Micromonosporaceae</taxon>
        <taxon>Actinoplanes</taxon>
    </lineage>
</organism>
<dbReference type="AlphaFoldDB" id="I0GX28"/>
<dbReference type="Proteomes" id="UP000007882">
    <property type="component" value="Chromosome"/>
</dbReference>